<protein>
    <submittedName>
        <fullName evidence="5">AraC-like DNA-binding protein</fullName>
    </submittedName>
</protein>
<dbReference type="GO" id="GO:0003700">
    <property type="term" value="F:DNA-binding transcription factor activity"/>
    <property type="evidence" value="ECO:0007669"/>
    <property type="project" value="InterPro"/>
</dbReference>
<dbReference type="AlphaFoldDB" id="A0A4Q7PM28"/>
<gene>
    <name evidence="5" type="ORF">EV209_0022</name>
</gene>
<dbReference type="InterPro" id="IPR003313">
    <property type="entry name" value="AraC-bd"/>
</dbReference>
<dbReference type="SUPFAM" id="SSF51215">
    <property type="entry name" value="Regulatory protein AraC"/>
    <property type="match status" value="1"/>
</dbReference>
<dbReference type="Pfam" id="PF12833">
    <property type="entry name" value="HTH_18"/>
    <property type="match status" value="1"/>
</dbReference>
<keyword evidence="6" id="KW-1185">Reference proteome</keyword>
<evidence type="ECO:0000259" key="4">
    <source>
        <dbReference type="PROSITE" id="PS01124"/>
    </source>
</evidence>
<feature type="domain" description="HTH araC/xylS-type" evidence="4">
    <location>
        <begin position="190"/>
        <end position="287"/>
    </location>
</feature>
<dbReference type="InterPro" id="IPR018060">
    <property type="entry name" value="HTH_AraC"/>
</dbReference>
<keyword evidence="3" id="KW-0804">Transcription</keyword>
<dbReference type="SUPFAM" id="SSF46689">
    <property type="entry name" value="Homeodomain-like"/>
    <property type="match status" value="2"/>
</dbReference>
<keyword evidence="2 5" id="KW-0238">DNA-binding</keyword>
<evidence type="ECO:0000313" key="5">
    <source>
        <dbReference type="EMBL" id="RZT01922.1"/>
    </source>
</evidence>
<evidence type="ECO:0000256" key="1">
    <source>
        <dbReference type="ARBA" id="ARBA00023015"/>
    </source>
</evidence>
<evidence type="ECO:0000313" key="6">
    <source>
        <dbReference type="Proteomes" id="UP000292927"/>
    </source>
</evidence>
<evidence type="ECO:0000256" key="3">
    <source>
        <dbReference type="ARBA" id="ARBA00023163"/>
    </source>
</evidence>
<dbReference type="InterPro" id="IPR037923">
    <property type="entry name" value="HTH-like"/>
</dbReference>
<keyword evidence="1" id="KW-0805">Transcription regulation</keyword>
<dbReference type="RefSeq" id="WP_165388760.1">
    <property type="nucleotide sequence ID" value="NZ_SGXF01000001.1"/>
</dbReference>
<organism evidence="5 6">
    <name type="scientific">Cuneatibacter caecimuris</name>
    <dbReference type="NCBI Taxonomy" id="1796618"/>
    <lineage>
        <taxon>Bacteria</taxon>
        <taxon>Bacillati</taxon>
        <taxon>Bacillota</taxon>
        <taxon>Clostridia</taxon>
        <taxon>Lachnospirales</taxon>
        <taxon>Lachnospiraceae</taxon>
        <taxon>Cuneatibacter</taxon>
    </lineage>
</organism>
<evidence type="ECO:0000256" key="2">
    <source>
        <dbReference type="ARBA" id="ARBA00023125"/>
    </source>
</evidence>
<dbReference type="PANTHER" id="PTHR43280:SF2">
    <property type="entry name" value="HTH-TYPE TRANSCRIPTIONAL REGULATOR EXSA"/>
    <property type="match status" value="1"/>
</dbReference>
<dbReference type="Gene3D" id="1.10.10.60">
    <property type="entry name" value="Homeodomain-like"/>
    <property type="match status" value="2"/>
</dbReference>
<dbReference type="SMART" id="SM00342">
    <property type="entry name" value="HTH_ARAC"/>
    <property type="match status" value="1"/>
</dbReference>
<dbReference type="PANTHER" id="PTHR43280">
    <property type="entry name" value="ARAC-FAMILY TRANSCRIPTIONAL REGULATOR"/>
    <property type="match status" value="1"/>
</dbReference>
<accession>A0A4Q7PM28</accession>
<dbReference type="Proteomes" id="UP000292927">
    <property type="component" value="Unassembled WGS sequence"/>
</dbReference>
<dbReference type="InterPro" id="IPR009057">
    <property type="entry name" value="Homeodomain-like_sf"/>
</dbReference>
<dbReference type="GO" id="GO:0043565">
    <property type="term" value="F:sequence-specific DNA binding"/>
    <property type="evidence" value="ECO:0007669"/>
    <property type="project" value="InterPro"/>
</dbReference>
<sequence>MKKEYRLYTEILRNDFLARHNISERPSNHHFHIHPQLEILLPCSDGLKCQLEHQTVSVPKHHLFLLNHSDLHRFYMDEPGRYDRYVFYFSPEIITEFSSPSANLLDCFYLRRGSCPNLLPLPEEQLPEFLFLADRMVYYDTVSPAEVYGAEIYKKIYLIQFLLKVNRQYLDYHQIGPLTSGERAGKELVYQVLDYIHLHYQDTLTMDQLSARFLISKTGLHNAFRMVTGDSPGNYILHFRLSKAKELLLQGCSVELAGQLCGFGNLSHFSRIFKRNCGKAPKQFQLQARTAVSKTVQ</sequence>
<reference evidence="5 6" key="1">
    <citation type="submission" date="2019-02" db="EMBL/GenBank/DDBJ databases">
        <title>Genomic Encyclopedia of Type Strains, Phase IV (KMG-IV): sequencing the most valuable type-strain genomes for metagenomic binning, comparative biology and taxonomic classification.</title>
        <authorList>
            <person name="Goeker M."/>
        </authorList>
    </citation>
    <scope>NUCLEOTIDE SEQUENCE [LARGE SCALE GENOMIC DNA]</scope>
    <source>
        <strain evidence="5 6">DSM 29486</strain>
    </source>
</reference>
<name>A0A4Q7PM28_9FIRM</name>
<proteinExistence type="predicted"/>
<dbReference type="Pfam" id="PF02311">
    <property type="entry name" value="AraC_binding"/>
    <property type="match status" value="1"/>
</dbReference>
<dbReference type="EMBL" id="SGXF01000001">
    <property type="protein sequence ID" value="RZT01922.1"/>
    <property type="molecule type" value="Genomic_DNA"/>
</dbReference>
<comment type="caution">
    <text evidence="5">The sequence shown here is derived from an EMBL/GenBank/DDBJ whole genome shotgun (WGS) entry which is preliminary data.</text>
</comment>
<dbReference type="PROSITE" id="PS01124">
    <property type="entry name" value="HTH_ARAC_FAMILY_2"/>
    <property type="match status" value="1"/>
</dbReference>